<sequence>MTLLQLYISSGLGYGEREREPSVVAELRLQATEVLVIKAHLTGTRAAGGFGGVRSNYLLSLHLRQNHRLHFSVYIQKDRLQPGSMFE</sequence>
<organism evidence="1 2">
    <name type="scientific">Umbra pygmaea</name>
    <name type="common">Eastern mudminnow</name>
    <dbReference type="NCBI Taxonomy" id="75934"/>
    <lineage>
        <taxon>Eukaryota</taxon>
        <taxon>Metazoa</taxon>
        <taxon>Chordata</taxon>
        <taxon>Craniata</taxon>
        <taxon>Vertebrata</taxon>
        <taxon>Euteleostomi</taxon>
        <taxon>Actinopterygii</taxon>
        <taxon>Neopterygii</taxon>
        <taxon>Teleostei</taxon>
        <taxon>Protacanthopterygii</taxon>
        <taxon>Esociformes</taxon>
        <taxon>Umbridae</taxon>
        <taxon>Umbra</taxon>
    </lineage>
</organism>
<dbReference type="Proteomes" id="UP001557470">
    <property type="component" value="Unassembled WGS sequence"/>
</dbReference>
<keyword evidence="2" id="KW-1185">Reference proteome</keyword>
<protein>
    <submittedName>
        <fullName evidence="1">Uncharacterized protein</fullName>
    </submittedName>
</protein>
<dbReference type="EMBL" id="JAGEUA010000004">
    <property type="protein sequence ID" value="KAL0985339.1"/>
    <property type="molecule type" value="Genomic_DNA"/>
</dbReference>
<evidence type="ECO:0000313" key="1">
    <source>
        <dbReference type="EMBL" id="KAL0985339.1"/>
    </source>
</evidence>
<dbReference type="AlphaFoldDB" id="A0ABD0X2J5"/>
<comment type="caution">
    <text evidence="1">The sequence shown here is derived from an EMBL/GenBank/DDBJ whole genome shotgun (WGS) entry which is preliminary data.</text>
</comment>
<accession>A0ABD0X2J5</accession>
<evidence type="ECO:0000313" key="2">
    <source>
        <dbReference type="Proteomes" id="UP001557470"/>
    </source>
</evidence>
<proteinExistence type="predicted"/>
<name>A0ABD0X2J5_UMBPY</name>
<reference evidence="1 2" key="1">
    <citation type="submission" date="2024-06" db="EMBL/GenBank/DDBJ databases">
        <authorList>
            <person name="Pan Q."/>
            <person name="Wen M."/>
            <person name="Jouanno E."/>
            <person name="Zahm M."/>
            <person name="Klopp C."/>
            <person name="Cabau C."/>
            <person name="Louis A."/>
            <person name="Berthelot C."/>
            <person name="Parey E."/>
            <person name="Roest Crollius H."/>
            <person name="Montfort J."/>
            <person name="Robinson-Rechavi M."/>
            <person name="Bouchez O."/>
            <person name="Lampietro C."/>
            <person name="Lopez Roques C."/>
            <person name="Donnadieu C."/>
            <person name="Postlethwait J."/>
            <person name="Bobe J."/>
            <person name="Verreycken H."/>
            <person name="Guiguen Y."/>
        </authorList>
    </citation>
    <scope>NUCLEOTIDE SEQUENCE [LARGE SCALE GENOMIC DNA]</scope>
    <source>
        <strain evidence="1">Up_M1</strain>
        <tissue evidence="1">Testis</tissue>
    </source>
</reference>
<gene>
    <name evidence="1" type="ORF">UPYG_G00155680</name>
</gene>